<gene>
    <name evidence="1" type="ORF">ACEZ3G_04270</name>
</gene>
<organism evidence="1 2">
    <name type="scientific">Meishania litoralis</name>
    <dbReference type="NCBI Taxonomy" id="3434685"/>
    <lineage>
        <taxon>Bacteria</taxon>
        <taxon>Pseudomonadati</taxon>
        <taxon>Bacteroidota</taxon>
        <taxon>Flavobacteriia</taxon>
        <taxon>Flavobacteriales</taxon>
        <taxon>Flavobacteriaceae</taxon>
        <taxon>Meishania</taxon>
    </lineage>
</organism>
<name>A0ACC7LI44_9FLAO</name>
<reference evidence="1" key="1">
    <citation type="submission" date="2024-09" db="EMBL/GenBank/DDBJ databases">
        <authorList>
            <person name="Liu J."/>
        </authorList>
    </citation>
    <scope>NUCLEOTIDE SEQUENCE</scope>
    <source>
        <strain evidence="1">NBU2967</strain>
    </source>
</reference>
<evidence type="ECO:0000313" key="2">
    <source>
        <dbReference type="Proteomes" id="UP001595191"/>
    </source>
</evidence>
<accession>A0ACC7LI44</accession>
<proteinExistence type="predicted"/>
<dbReference type="Proteomes" id="UP001595191">
    <property type="component" value="Unassembled WGS sequence"/>
</dbReference>
<protein>
    <submittedName>
        <fullName evidence="1">TerB family tellurite resistance protein</fullName>
    </submittedName>
</protein>
<comment type="caution">
    <text evidence="1">The sequence shown here is derived from an EMBL/GenBank/DDBJ whole genome shotgun (WGS) entry which is preliminary data.</text>
</comment>
<dbReference type="EMBL" id="JBHFPV010000001">
    <property type="protein sequence ID" value="MFH6602680.1"/>
    <property type="molecule type" value="Genomic_DNA"/>
</dbReference>
<sequence length="117" mass="13282">MTSLTTDFDIVEKLAIVQTVDSLILADGIVHSLEINALQRLMRRIDFDSNFILQARTIEPEKGRSIMRNMPYEKKEALKEILDEIAIADGLVHEKEKALISRIINAIDHVKGVRKAE</sequence>
<keyword evidence="2" id="KW-1185">Reference proteome</keyword>
<evidence type="ECO:0000313" key="1">
    <source>
        <dbReference type="EMBL" id="MFH6602680.1"/>
    </source>
</evidence>